<sequence length="413" mass="48380">MTKRDPVLVGFTRLIKKYEWTYEQDDIDKALYGLSIKNEVRSPEVLLNRMHSTLLPLLNKQIKTLSPSANPSDLWKQPQDKRTHILRTQTELENTIDKIKSIITSICPADIGPMMSPPDRMDDQDLKGLKSYRLHRLKPKFNEEVLYQINQVFTRAHELFQQSILPPRSLEFFRQSILEQHDVRPDTLDNRKNLTKDVNLASTMIESTIKLFEWSELDCAQENWPSELPQLDEVMTKIMRLAYRPKTSHSNEEDKRKPKKPVHEPVRRLAERSIPIIKLIKIFYSKISRRGMNQNQFPLYTKMCSYQIFKIAQSLGSVQADLVDLLHLLEKANTAFGAATSQEFLRIVNSLIDSVETPLVFVPLHYIPLIPVTEGLNSRKYYITWFETWSTQFYLAIRNFKRLAKKFDRTPFN</sequence>
<reference evidence="3" key="1">
    <citation type="submission" date="2014-03" db="EMBL/GenBank/DDBJ databases">
        <title>The Genome Sequence of Puccinia striiformis f. sp. tritici PST-78.</title>
        <authorList>
            <consortium name="The Broad Institute Genome Sequencing Platform"/>
            <person name="Cuomo C."/>
            <person name="Hulbert S."/>
            <person name="Chen X."/>
            <person name="Walker B."/>
            <person name="Young S.K."/>
            <person name="Zeng Q."/>
            <person name="Gargeya S."/>
            <person name="Fitzgerald M."/>
            <person name="Haas B."/>
            <person name="Abouelleil A."/>
            <person name="Alvarado L."/>
            <person name="Arachchi H.M."/>
            <person name="Berlin A.M."/>
            <person name="Chapman S.B."/>
            <person name="Goldberg J."/>
            <person name="Griggs A."/>
            <person name="Gujja S."/>
            <person name="Hansen M."/>
            <person name="Howarth C."/>
            <person name="Imamovic A."/>
            <person name="Larimer J."/>
            <person name="McCowan C."/>
            <person name="Montmayeur A."/>
            <person name="Murphy C."/>
            <person name="Neiman D."/>
            <person name="Pearson M."/>
            <person name="Priest M."/>
            <person name="Roberts A."/>
            <person name="Saif S."/>
            <person name="Shea T."/>
            <person name="Sisk P."/>
            <person name="Sykes S."/>
            <person name="Wortman J."/>
            <person name="Nusbaum C."/>
            <person name="Birren B."/>
        </authorList>
    </citation>
    <scope>NUCLEOTIDE SEQUENCE [LARGE SCALE GENOMIC DNA]</scope>
    <source>
        <strain evidence="3">race PST-78</strain>
    </source>
</reference>
<feature type="compositionally biased region" description="Basic and acidic residues" evidence="1">
    <location>
        <begin position="249"/>
        <end position="265"/>
    </location>
</feature>
<dbReference type="OrthoDB" id="2497865at2759"/>
<dbReference type="EMBL" id="AJIL01000111">
    <property type="protein sequence ID" value="KNE94689.1"/>
    <property type="molecule type" value="Genomic_DNA"/>
</dbReference>
<dbReference type="PANTHER" id="PTHR33069:SF3">
    <property type="entry name" value="DYNEIN HEAVY CHAIN TAIL DOMAIN-CONTAINING PROTEIN"/>
    <property type="match status" value="1"/>
</dbReference>
<gene>
    <name evidence="2" type="ORF">PSTG_11963</name>
</gene>
<dbReference type="Proteomes" id="UP000054564">
    <property type="component" value="Unassembled WGS sequence"/>
</dbReference>
<organism evidence="2 3">
    <name type="scientific">Puccinia striiformis f. sp. tritici PST-78</name>
    <dbReference type="NCBI Taxonomy" id="1165861"/>
    <lineage>
        <taxon>Eukaryota</taxon>
        <taxon>Fungi</taxon>
        <taxon>Dikarya</taxon>
        <taxon>Basidiomycota</taxon>
        <taxon>Pucciniomycotina</taxon>
        <taxon>Pucciniomycetes</taxon>
        <taxon>Pucciniales</taxon>
        <taxon>Pucciniaceae</taxon>
        <taxon>Puccinia</taxon>
    </lineage>
</organism>
<dbReference type="PANTHER" id="PTHR33069">
    <property type="entry name" value="CHROMOSOME 7, WHOLE GENOME SHOTGUN SEQUENCE-RELATED"/>
    <property type="match status" value="1"/>
</dbReference>
<feature type="region of interest" description="Disordered" evidence="1">
    <location>
        <begin position="245"/>
        <end position="265"/>
    </location>
</feature>
<dbReference type="AlphaFoldDB" id="A0A0L0V6Q7"/>
<accession>A0A0L0V6Q7</accession>
<proteinExistence type="predicted"/>
<name>A0A0L0V6Q7_9BASI</name>
<keyword evidence="3" id="KW-1185">Reference proteome</keyword>
<evidence type="ECO:0000256" key="1">
    <source>
        <dbReference type="SAM" id="MobiDB-lite"/>
    </source>
</evidence>
<protein>
    <submittedName>
        <fullName evidence="2">Uncharacterized protein</fullName>
    </submittedName>
</protein>
<evidence type="ECO:0000313" key="2">
    <source>
        <dbReference type="EMBL" id="KNE94689.1"/>
    </source>
</evidence>
<comment type="caution">
    <text evidence="2">The sequence shown here is derived from an EMBL/GenBank/DDBJ whole genome shotgun (WGS) entry which is preliminary data.</text>
</comment>
<evidence type="ECO:0000313" key="3">
    <source>
        <dbReference type="Proteomes" id="UP000054564"/>
    </source>
</evidence>